<gene>
    <name evidence="1" type="ORF">V8G57_25265</name>
</gene>
<evidence type="ECO:0000313" key="1">
    <source>
        <dbReference type="EMBL" id="MEM4990722.1"/>
    </source>
</evidence>
<keyword evidence="2" id="KW-1185">Reference proteome</keyword>
<organism evidence="1 2">
    <name type="scientific">Collimonas rhizosphaerae</name>
    <dbReference type="NCBI Taxonomy" id="3126357"/>
    <lineage>
        <taxon>Bacteria</taxon>
        <taxon>Pseudomonadati</taxon>
        <taxon>Pseudomonadota</taxon>
        <taxon>Betaproteobacteria</taxon>
        <taxon>Burkholderiales</taxon>
        <taxon>Oxalobacteraceae</taxon>
        <taxon>Collimonas</taxon>
    </lineage>
</organism>
<comment type="caution">
    <text evidence="1">The sequence shown here is derived from an EMBL/GenBank/DDBJ whole genome shotgun (WGS) entry which is preliminary data.</text>
</comment>
<protein>
    <recommendedName>
        <fullName evidence="3">Tail sheath protein</fullName>
    </recommendedName>
</protein>
<proteinExistence type="predicted"/>
<name>A0ABU9Q3D3_9BURK</name>
<dbReference type="EMBL" id="JBANDC010000030">
    <property type="protein sequence ID" value="MEM4990722.1"/>
    <property type="molecule type" value="Genomic_DNA"/>
</dbReference>
<evidence type="ECO:0000313" key="2">
    <source>
        <dbReference type="Proteomes" id="UP001495910"/>
    </source>
</evidence>
<dbReference type="Proteomes" id="UP001495910">
    <property type="component" value="Unassembled WGS sequence"/>
</dbReference>
<accession>A0ABU9Q3D3</accession>
<dbReference type="RefSeq" id="WP_342831742.1">
    <property type="nucleotide sequence ID" value="NZ_JBANDC010000030.1"/>
</dbReference>
<evidence type="ECO:0008006" key="3">
    <source>
        <dbReference type="Google" id="ProtNLM"/>
    </source>
</evidence>
<reference evidence="1 2" key="1">
    <citation type="submission" date="2024-02" db="EMBL/GenBank/DDBJ databases">
        <title>Draft genome sequence of Collimonas sp. strain H4R21, an effective mineral-weathering bacterial strain isolated from the beech rhizosphere.</title>
        <authorList>
            <person name="Morin E."/>
            <person name="Uroz S."/>
            <person name="Leveau J.H.J."/>
            <person name="Kumar R."/>
            <person name="Rey M.W."/>
            <person name="Pham J."/>
        </authorList>
    </citation>
    <scope>NUCLEOTIDE SEQUENCE [LARGE SCALE GENOMIC DNA]</scope>
    <source>
        <strain evidence="1 2">H4R21</strain>
    </source>
</reference>
<sequence>MSTAFTRQLASQSGVQLNPLRDMTDGYAPDNSDQVFGIIMRATRGRIDKPFRVNRGNFQKKLGRGESLRASALNEAHIHVYEALQKGAASAVVQRLTTSTAVLSTIIVTQPELPATDLQFAVAVDVPVDKPFLLSVKHLECYNDGIVVELHADAVTENGTPVANRQVTLRLRDKDRNTLYEFVGSLNPDALDDYQQSAYLPDVVERTTDNVEVLVGSGAQIVPTSNAYGRDTNGRAKFAISPVMTYFAEGSTTYGVPDFARARDLLQKTEHDYAYIVSGGSHALALLSALAQLAYDTNRQFAWDVPGMLSPGAAIAFIAQLNFDSHYCQAFWAPLKSDDPLGLNGKVVLGTSAYNVARRCLRNAQTDANGFAPKNYPIAGKNWPLDRTGIVQIHTPDDDLSDLADAKINPVIYVKYNGGGKYVFSDSLTCAKTAVSMKKLISVADMSSSIDDWVTRFAKEALQLPMEVSVKKTDAFLKKLFKDAKTAKWIVPSTEMDGEAFQYVVQPNALRPADRMDVSYSLKYDGTNRQTFVTQTLSR</sequence>